<proteinExistence type="predicted"/>
<evidence type="ECO:0000313" key="2">
    <source>
        <dbReference type="EMBL" id="TMQ49276.1"/>
    </source>
</evidence>
<comment type="caution">
    <text evidence="2">The sequence shown here is derived from an EMBL/GenBank/DDBJ whole genome shotgun (WGS) entry which is preliminary data.</text>
</comment>
<evidence type="ECO:0000313" key="3">
    <source>
        <dbReference type="Proteomes" id="UP000320184"/>
    </source>
</evidence>
<accession>A0A538SD46</accession>
<dbReference type="Gene3D" id="1.20.5.340">
    <property type="match status" value="1"/>
</dbReference>
<organism evidence="2 3">
    <name type="scientific">Eiseniibacteriota bacterium</name>
    <dbReference type="NCBI Taxonomy" id="2212470"/>
    <lineage>
        <taxon>Bacteria</taxon>
        <taxon>Candidatus Eiseniibacteriota</taxon>
    </lineage>
</organism>
<dbReference type="GO" id="GO:0000166">
    <property type="term" value="F:nucleotide binding"/>
    <property type="evidence" value="ECO:0007669"/>
    <property type="project" value="InterPro"/>
</dbReference>
<dbReference type="AlphaFoldDB" id="A0A538SD46"/>
<dbReference type="SUPFAM" id="SSF46589">
    <property type="entry name" value="tRNA-binding arm"/>
    <property type="match status" value="1"/>
</dbReference>
<name>A0A538SD46_UNCEI</name>
<reference evidence="2 3" key="1">
    <citation type="journal article" date="2019" name="Nat. Microbiol.">
        <title>Mediterranean grassland soil C-N compound turnover is dependent on rainfall and depth, and is mediated by genomically divergent microorganisms.</title>
        <authorList>
            <person name="Diamond S."/>
            <person name="Andeer P.F."/>
            <person name="Li Z."/>
            <person name="Crits-Christoph A."/>
            <person name="Burstein D."/>
            <person name="Anantharaman K."/>
            <person name="Lane K.R."/>
            <person name="Thomas B.C."/>
            <person name="Pan C."/>
            <person name="Northen T.R."/>
            <person name="Banfield J.F."/>
        </authorList>
    </citation>
    <scope>NUCLEOTIDE SEQUENCE [LARGE SCALE GENOMIC DNA]</scope>
    <source>
        <strain evidence="2">WS_3</strain>
    </source>
</reference>
<dbReference type="Proteomes" id="UP000320184">
    <property type="component" value="Unassembled WGS sequence"/>
</dbReference>
<dbReference type="InterPro" id="IPR010978">
    <property type="entry name" value="tRNA-bd_arm"/>
</dbReference>
<keyword evidence="1" id="KW-0175">Coiled coil</keyword>
<evidence type="ECO:0008006" key="4">
    <source>
        <dbReference type="Google" id="ProtNLM"/>
    </source>
</evidence>
<sequence>MSETLVMQTDLDRLAERVEKAAALIQQLREDRSRLEGERNLLSERVRELEHNLQGQDVPALMQEVSALRRAQRDWENERRDVASRVESLVMKLEKLEA</sequence>
<dbReference type="EMBL" id="VBOT01000125">
    <property type="protein sequence ID" value="TMQ49276.1"/>
    <property type="molecule type" value="Genomic_DNA"/>
</dbReference>
<gene>
    <name evidence="2" type="ORF">E6K73_10330</name>
</gene>
<protein>
    <recommendedName>
        <fullName evidence="4">Cell division protein ZapB</fullName>
    </recommendedName>
</protein>
<feature type="coiled-coil region" evidence="1">
    <location>
        <begin position="11"/>
        <end position="52"/>
    </location>
</feature>
<evidence type="ECO:0000256" key="1">
    <source>
        <dbReference type="SAM" id="Coils"/>
    </source>
</evidence>